<protein>
    <submittedName>
        <fullName evidence="1 3">Uncharacterized protein</fullName>
    </submittedName>
</protein>
<reference evidence="1 2" key="2">
    <citation type="submission" date="2018-11" db="EMBL/GenBank/DDBJ databases">
        <authorList>
            <consortium name="Pathogen Informatics"/>
        </authorList>
    </citation>
    <scope>NUCLEOTIDE SEQUENCE [LARGE SCALE GENOMIC DNA]</scope>
</reference>
<accession>A0A0M3JHS2</accession>
<organism evidence="3">
    <name type="scientific">Anisakis simplex</name>
    <name type="common">Herring worm</name>
    <dbReference type="NCBI Taxonomy" id="6269"/>
    <lineage>
        <taxon>Eukaryota</taxon>
        <taxon>Metazoa</taxon>
        <taxon>Ecdysozoa</taxon>
        <taxon>Nematoda</taxon>
        <taxon>Chromadorea</taxon>
        <taxon>Rhabditida</taxon>
        <taxon>Spirurina</taxon>
        <taxon>Ascaridomorpha</taxon>
        <taxon>Ascaridoidea</taxon>
        <taxon>Anisakidae</taxon>
        <taxon>Anisakis</taxon>
        <taxon>Anisakis simplex complex</taxon>
    </lineage>
</organism>
<name>A0A0M3JHS2_ANISI</name>
<dbReference type="WBParaSite" id="ASIM_0000718601-mRNA-1">
    <property type="protein sequence ID" value="ASIM_0000718601-mRNA-1"/>
    <property type="gene ID" value="ASIM_0000718601"/>
</dbReference>
<dbReference type="Proteomes" id="UP000267096">
    <property type="component" value="Unassembled WGS sequence"/>
</dbReference>
<keyword evidence="2" id="KW-1185">Reference proteome</keyword>
<evidence type="ECO:0000313" key="1">
    <source>
        <dbReference type="EMBL" id="VDK28182.1"/>
    </source>
</evidence>
<evidence type="ECO:0000313" key="2">
    <source>
        <dbReference type="Proteomes" id="UP000267096"/>
    </source>
</evidence>
<gene>
    <name evidence="1" type="ORF">ASIM_LOCUS6954</name>
</gene>
<reference evidence="3" key="1">
    <citation type="submission" date="2017-02" db="UniProtKB">
        <authorList>
            <consortium name="WormBaseParasite"/>
        </authorList>
    </citation>
    <scope>IDENTIFICATION</scope>
</reference>
<proteinExistence type="predicted"/>
<sequence length="46" mass="5143">MNWLDDYIDWMLPHGDPPCCRVFSNGSFCAANGTVDSSSFCDLQII</sequence>
<dbReference type="AlphaFoldDB" id="A0A0M3JHS2"/>
<evidence type="ECO:0000313" key="3">
    <source>
        <dbReference type="WBParaSite" id="ASIM_0000718601-mRNA-1"/>
    </source>
</evidence>
<dbReference type="EMBL" id="UYRR01015987">
    <property type="protein sequence ID" value="VDK28182.1"/>
    <property type="molecule type" value="Genomic_DNA"/>
</dbReference>